<organism evidence="4 5">
    <name type="scientific">Tritrichomonas musculus</name>
    <dbReference type="NCBI Taxonomy" id="1915356"/>
    <lineage>
        <taxon>Eukaryota</taxon>
        <taxon>Metamonada</taxon>
        <taxon>Parabasalia</taxon>
        <taxon>Tritrichomonadida</taxon>
        <taxon>Tritrichomonadidae</taxon>
        <taxon>Tritrichomonas</taxon>
    </lineage>
</organism>
<accession>A0ABR2KD44</accession>
<keyword evidence="3" id="KW-1133">Transmembrane helix</keyword>
<evidence type="ECO:0000313" key="4">
    <source>
        <dbReference type="EMBL" id="KAK8887930.1"/>
    </source>
</evidence>
<reference evidence="4 5" key="1">
    <citation type="submission" date="2024-04" db="EMBL/GenBank/DDBJ databases">
        <title>Tritrichomonas musculus Genome.</title>
        <authorList>
            <person name="Alves-Ferreira E."/>
            <person name="Grigg M."/>
            <person name="Lorenzi H."/>
            <person name="Galac M."/>
        </authorList>
    </citation>
    <scope>NUCLEOTIDE SEQUENCE [LARGE SCALE GENOMIC DNA]</scope>
    <source>
        <strain evidence="4 5">EAF2021</strain>
    </source>
</reference>
<evidence type="ECO:0000256" key="1">
    <source>
        <dbReference type="ARBA" id="ARBA00022676"/>
    </source>
</evidence>
<evidence type="ECO:0000256" key="3">
    <source>
        <dbReference type="SAM" id="Phobius"/>
    </source>
</evidence>
<dbReference type="PANTHER" id="PTHR11927">
    <property type="entry name" value="GALACTOSIDE 2-L-FUCOSYLTRANSFERASE"/>
    <property type="match status" value="1"/>
</dbReference>
<proteinExistence type="predicted"/>
<keyword evidence="3" id="KW-0472">Membrane</keyword>
<keyword evidence="1" id="KW-0328">Glycosyltransferase</keyword>
<evidence type="ECO:0000313" key="5">
    <source>
        <dbReference type="Proteomes" id="UP001470230"/>
    </source>
</evidence>
<name>A0ABR2KD44_9EUKA</name>
<keyword evidence="2" id="KW-0808">Transferase</keyword>
<dbReference type="PANTHER" id="PTHR11927:SF9">
    <property type="entry name" value="L-FUCOSYLTRANSFERASE"/>
    <property type="match status" value="1"/>
</dbReference>
<dbReference type="EMBL" id="JAPFFF010000006">
    <property type="protein sequence ID" value="KAK8887930.1"/>
    <property type="molecule type" value="Genomic_DNA"/>
</dbReference>
<comment type="caution">
    <text evidence="4">The sequence shown here is derived from an EMBL/GenBank/DDBJ whole genome shotgun (WGS) entry which is preliminary data.</text>
</comment>
<evidence type="ECO:0000256" key="2">
    <source>
        <dbReference type="ARBA" id="ARBA00022679"/>
    </source>
</evidence>
<feature type="transmembrane region" description="Helical" evidence="3">
    <location>
        <begin position="12"/>
        <end position="33"/>
    </location>
</feature>
<dbReference type="Pfam" id="PF01531">
    <property type="entry name" value="Glyco_transf_11"/>
    <property type="match status" value="1"/>
</dbReference>
<keyword evidence="3" id="KW-0812">Transmembrane</keyword>
<gene>
    <name evidence="4" type="ORF">M9Y10_038989</name>
</gene>
<keyword evidence="5" id="KW-1185">Reference proteome</keyword>
<protein>
    <submittedName>
        <fullName evidence="4">Uncharacterized protein</fullName>
    </submittedName>
</protein>
<dbReference type="Proteomes" id="UP001470230">
    <property type="component" value="Unassembled WGS sequence"/>
</dbReference>
<sequence>MRIILRTPVYRLLLYYFFLLLAFFSISISNLVIRQNFEIIEQCQDSFKFGKSPCQRARYLLGIEDPKCNETCLSIDYFGRFGNQIFQFYHSYQVAKASRITKVLIFPGFLYQNESFVYDNVVYQVSTNEDRCLHHDFFFNKRKLSKLRDIEFNSNSWKLFQSKILNKYKAKVPKDALVVHVRSGDVFDTNSEHHKYGQPPCNYYLNAISMHNWSEIILVAEDNKNPCVNVIANKTGVVFRKRSFNEDFALMLNAKSLVLSSGTFGYAVILISRVIENAFCFNLNPKNIKKGCLKCFFINTYNCMPTDKYKKVVLKHWTNSDKQRELMMKDDCEYWSNFKPIVNNTL</sequence>
<dbReference type="InterPro" id="IPR002516">
    <property type="entry name" value="Glyco_trans_11"/>
</dbReference>